<comment type="caution">
    <text evidence="1">The sequence shown here is derived from an EMBL/GenBank/DDBJ whole genome shotgun (WGS) entry which is preliminary data.</text>
</comment>
<organism evidence="1 2">
    <name type="scientific">Microbacterium mitrae</name>
    <dbReference type="NCBI Taxonomy" id="664640"/>
    <lineage>
        <taxon>Bacteria</taxon>
        <taxon>Bacillati</taxon>
        <taxon>Actinomycetota</taxon>
        <taxon>Actinomycetes</taxon>
        <taxon>Micrococcales</taxon>
        <taxon>Microbacteriaceae</taxon>
        <taxon>Microbacterium</taxon>
    </lineage>
</organism>
<evidence type="ECO:0000313" key="2">
    <source>
        <dbReference type="Proteomes" id="UP000321196"/>
    </source>
</evidence>
<proteinExistence type="predicted"/>
<keyword evidence="2" id="KW-1185">Reference proteome</keyword>
<sequence>MNRASATRRRFVAPGTMGFRGSRWVALREWVALGGRVALIAWSRIALRSGNAPTCADEVAPSS</sequence>
<name>A0A5C8HN04_9MICO</name>
<protein>
    <submittedName>
        <fullName evidence="1">Uncharacterized protein</fullName>
    </submittedName>
</protein>
<reference evidence="1 2" key="1">
    <citation type="submission" date="2019-08" db="EMBL/GenBank/DDBJ databases">
        <authorList>
            <person name="Dong K."/>
        </authorList>
    </citation>
    <scope>NUCLEOTIDE SEQUENCE [LARGE SCALE GENOMIC DNA]</scope>
    <source>
        <strain evidence="1 2">M4-8</strain>
    </source>
</reference>
<accession>A0A5C8HN04</accession>
<dbReference type="Proteomes" id="UP000321196">
    <property type="component" value="Unassembled WGS sequence"/>
</dbReference>
<gene>
    <name evidence="1" type="ORF">FVP60_09845</name>
</gene>
<dbReference type="AlphaFoldDB" id="A0A5C8HN04"/>
<dbReference type="EMBL" id="VRSW01000003">
    <property type="protein sequence ID" value="TXK04062.1"/>
    <property type="molecule type" value="Genomic_DNA"/>
</dbReference>
<evidence type="ECO:0000313" key="1">
    <source>
        <dbReference type="EMBL" id="TXK04062.1"/>
    </source>
</evidence>
<dbReference type="RefSeq" id="WP_147826118.1">
    <property type="nucleotide sequence ID" value="NZ_VRSW01000003.1"/>
</dbReference>